<comment type="subcellular location">
    <subcellularLocation>
        <location evidence="8">Cytoplasm</location>
    </subcellularLocation>
</comment>
<dbReference type="GO" id="GO:1904564">
    <property type="term" value="C:cytosolic [4Fe-4S] assembly scaffold complex"/>
    <property type="evidence" value="ECO:0007669"/>
    <property type="project" value="EnsemblFungi"/>
</dbReference>
<reference evidence="10" key="1">
    <citation type="submission" date="2014-12" db="EMBL/GenBank/DDBJ databases">
        <title>Genome Sequence of Valsa Canker Pathogens Uncovers a Specific Adaption of Colonization on Woody Bark.</title>
        <authorList>
            <person name="Yin Z."/>
            <person name="Liu H."/>
            <person name="Gao X."/>
            <person name="Li Z."/>
            <person name="Song N."/>
            <person name="Ke X."/>
            <person name="Dai Q."/>
            <person name="Wu Y."/>
            <person name="Sun Y."/>
            <person name="Xu J.-R."/>
            <person name="Kang Z.K."/>
            <person name="Wang L."/>
            <person name="Huang L."/>
        </authorList>
    </citation>
    <scope>NUCLEOTIDE SEQUENCE [LARGE SCALE GENOMIC DNA]</scope>
    <source>
        <strain evidence="10">SXYL134</strain>
    </source>
</reference>
<dbReference type="InterPro" id="IPR033756">
    <property type="entry name" value="YlxH/NBP35"/>
</dbReference>
<keyword evidence="2 8" id="KW-0963">Cytoplasm</keyword>
<dbReference type="Proteomes" id="UP000078576">
    <property type="component" value="Unassembled WGS sequence"/>
</dbReference>
<dbReference type="GO" id="GO:0005829">
    <property type="term" value="C:cytosol"/>
    <property type="evidence" value="ECO:0007669"/>
    <property type="project" value="EnsemblFungi"/>
</dbReference>
<dbReference type="AlphaFoldDB" id="A0A194V7F8"/>
<dbReference type="GO" id="GO:0046872">
    <property type="term" value="F:metal ion binding"/>
    <property type="evidence" value="ECO:0007669"/>
    <property type="project" value="UniProtKB-KW"/>
</dbReference>
<keyword evidence="10" id="KW-1185">Reference proteome</keyword>
<dbReference type="PANTHER" id="PTHR23264">
    <property type="entry name" value="NUCLEOTIDE-BINDING PROTEIN NBP35 YEAST -RELATED"/>
    <property type="match status" value="1"/>
</dbReference>
<evidence type="ECO:0000256" key="5">
    <source>
        <dbReference type="ARBA" id="ARBA00022840"/>
    </source>
</evidence>
<dbReference type="EMBL" id="KN714736">
    <property type="protein sequence ID" value="KUI59771.1"/>
    <property type="molecule type" value="Genomic_DNA"/>
</dbReference>
<keyword evidence="7 8" id="KW-0411">Iron-sulfur</keyword>
<evidence type="ECO:0000256" key="3">
    <source>
        <dbReference type="ARBA" id="ARBA00022723"/>
    </source>
</evidence>
<gene>
    <name evidence="9" type="ORF">VP1G_07007</name>
</gene>
<sequence length="318" mass="34052">MSNANLSKVKHIVLVLSGKGGVGKSSVTTQLALSLSLAGHSVGVLDIDLTGPNIPHMFRVDDNARITAGPGGWIPVSIHDADPSRSLGALRIMSLGFLVKRGDSVVWRGPKKTAMIKQFLTDVAWGETDYLLIDTPPGTSDEHISAVEYLLQLARPEQQSGAVLVTMPQDMSTAMVRKELDFCKKTGMKVIGIVENMCGFVCPHCSECTYIFSKGGGQTLAQDFDTQLLGSVPIDPQFTKMITTGTRPWYPEGTILNGQDMSGALKAETSGRNGEAGATVEQDAVDDEGLALKYQHCALYPVFKTITERVTVAAAGRP</sequence>
<keyword evidence="1 8" id="KW-0004">4Fe-4S</keyword>
<evidence type="ECO:0000256" key="7">
    <source>
        <dbReference type="ARBA" id="ARBA00023014"/>
    </source>
</evidence>
<dbReference type="GO" id="GO:0002098">
    <property type="term" value="P:tRNA wobble uridine modification"/>
    <property type="evidence" value="ECO:0007669"/>
    <property type="project" value="EnsemblFungi"/>
</dbReference>
<evidence type="ECO:0000256" key="6">
    <source>
        <dbReference type="ARBA" id="ARBA00023004"/>
    </source>
</evidence>
<dbReference type="HAMAP" id="MF_03039">
    <property type="entry name" value="NUBP2"/>
    <property type="match status" value="1"/>
</dbReference>
<evidence type="ECO:0000313" key="9">
    <source>
        <dbReference type="EMBL" id="KUI59771.1"/>
    </source>
</evidence>
<dbReference type="CDD" id="cd02037">
    <property type="entry name" value="Mrp_NBP35"/>
    <property type="match status" value="1"/>
</dbReference>
<dbReference type="HAMAP" id="MF_02040">
    <property type="entry name" value="Mrp_NBP35"/>
    <property type="match status" value="1"/>
</dbReference>
<evidence type="ECO:0000313" key="10">
    <source>
        <dbReference type="Proteomes" id="UP000078576"/>
    </source>
</evidence>
<keyword evidence="4 8" id="KW-0547">Nucleotide-binding</keyword>
<protein>
    <submittedName>
        <fullName evidence="9">Cytosolic Fe-S cluster assembly factor cfd1</fullName>
    </submittedName>
</protein>
<dbReference type="GO" id="GO:0016226">
    <property type="term" value="P:iron-sulfur cluster assembly"/>
    <property type="evidence" value="ECO:0007669"/>
    <property type="project" value="UniProtKB-UniRule"/>
</dbReference>
<dbReference type="GO" id="GO:0016887">
    <property type="term" value="F:ATP hydrolysis activity"/>
    <property type="evidence" value="ECO:0007669"/>
    <property type="project" value="EnsemblFungi"/>
</dbReference>
<evidence type="ECO:0000256" key="8">
    <source>
        <dbReference type="HAMAP-Rule" id="MF_03039"/>
    </source>
</evidence>
<keyword evidence="3 8" id="KW-0479">Metal-binding</keyword>
<comment type="function">
    <text evidence="8">Component of the cytosolic iron-sulfur (Fe/S) protein assembly (CIA) machinery. Required for maturation of extramitochondrial Fe-S proteins. The NBP35-CFD1 heterotetramer forms a Fe-S scaffold complex, mediating the de novo assembly of an Fe-S cluster and its transfer to target apoproteins.</text>
</comment>
<keyword evidence="5 8" id="KW-0067">ATP-binding</keyword>
<feature type="binding site" evidence="8">
    <location>
        <begin position="18"/>
        <end position="25"/>
    </location>
    <ligand>
        <name>ATP</name>
        <dbReference type="ChEBI" id="CHEBI:30616"/>
    </ligand>
</feature>
<dbReference type="SUPFAM" id="SSF52540">
    <property type="entry name" value="P-loop containing nucleoside triphosphate hydrolases"/>
    <property type="match status" value="1"/>
</dbReference>
<organism evidence="9 10">
    <name type="scientific">Cytospora mali</name>
    <name type="common">Apple Valsa canker fungus</name>
    <name type="synonym">Valsa mali</name>
    <dbReference type="NCBI Taxonomy" id="578113"/>
    <lineage>
        <taxon>Eukaryota</taxon>
        <taxon>Fungi</taxon>
        <taxon>Dikarya</taxon>
        <taxon>Ascomycota</taxon>
        <taxon>Pezizomycotina</taxon>
        <taxon>Sordariomycetes</taxon>
        <taxon>Sordariomycetidae</taxon>
        <taxon>Diaporthales</taxon>
        <taxon>Cytosporaceae</taxon>
        <taxon>Cytospora</taxon>
    </lineage>
</organism>
<dbReference type="Pfam" id="PF10609">
    <property type="entry name" value="ParA"/>
    <property type="match status" value="1"/>
</dbReference>
<dbReference type="GO" id="GO:0005524">
    <property type="term" value="F:ATP binding"/>
    <property type="evidence" value="ECO:0007669"/>
    <property type="project" value="UniProtKB-KW"/>
</dbReference>
<comment type="similarity">
    <text evidence="8">Belongs to the Mrp/NBP35 ATP-binding proteins family. NUBP2/CFD1 subfamily.</text>
</comment>
<dbReference type="PANTHER" id="PTHR23264:SF19">
    <property type="entry name" value="CYTOSOLIC FE-S CLUSTER ASSEMBLY FACTOR NUBP2"/>
    <property type="match status" value="1"/>
</dbReference>
<dbReference type="InterPro" id="IPR019591">
    <property type="entry name" value="Mrp/NBP35_ATP-bd"/>
</dbReference>
<evidence type="ECO:0000256" key="1">
    <source>
        <dbReference type="ARBA" id="ARBA00022485"/>
    </source>
</evidence>
<dbReference type="Gene3D" id="3.40.50.300">
    <property type="entry name" value="P-loop containing nucleotide triphosphate hydrolases"/>
    <property type="match status" value="1"/>
</dbReference>
<dbReference type="InterPro" id="IPR028600">
    <property type="entry name" value="NUBP2/Cfd1_eukaryotes"/>
</dbReference>
<dbReference type="GO" id="GO:0051539">
    <property type="term" value="F:4 iron, 4 sulfur cluster binding"/>
    <property type="evidence" value="ECO:0007669"/>
    <property type="project" value="UniProtKB-UniRule"/>
</dbReference>
<feature type="binding site" evidence="8">
    <location>
        <position position="205"/>
    </location>
    <ligand>
        <name>[4Fe-4S] cluster</name>
        <dbReference type="ChEBI" id="CHEBI:49883"/>
        <note>ligand shared between dimeric partners</note>
    </ligand>
</feature>
<name>A0A194V7F8_CYTMA</name>
<keyword evidence="6 8" id="KW-0408">Iron</keyword>
<accession>A0A194V7F8</accession>
<dbReference type="OrthoDB" id="1741334at2759"/>
<evidence type="ECO:0000256" key="2">
    <source>
        <dbReference type="ARBA" id="ARBA00022490"/>
    </source>
</evidence>
<evidence type="ECO:0000256" key="4">
    <source>
        <dbReference type="ARBA" id="ARBA00022741"/>
    </source>
</evidence>
<feature type="binding site" evidence="8">
    <location>
        <position position="202"/>
    </location>
    <ligand>
        <name>[4Fe-4S] cluster</name>
        <dbReference type="ChEBI" id="CHEBI:49883"/>
        <note>ligand shared between dimeric partners</note>
    </ligand>
</feature>
<dbReference type="STRING" id="694573.A0A194V7F8"/>
<dbReference type="GO" id="GO:0140663">
    <property type="term" value="F:ATP-dependent FeS chaperone activity"/>
    <property type="evidence" value="ECO:0007669"/>
    <property type="project" value="InterPro"/>
</dbReference>
<proteinExistence type="inferred from homology"/>
<dbReference type="InterPro" id="IPR027417">
    <property type="entry name" value="P-loop_NTPase"/>
</dbReference>